<feature type="transmembrane region" description="Helical" evidence="8">
    <location>
        <begin position="242"/>
        <end position="263"/>
    </location>
</feature>
<feature type="transmembrane region" description="Helical" evidence="8">
    <location>
        <begin position="167"/>
        <end position="188"/>
    </location>
</feature>
<dbReference type="PANTHER" id="PTHR31806">
    <property type="entry name" value="PURINE-CYTOSINE PERMEASE FCY2-RELATED"/>
    <property type="match status" value="1"/>
</dbReference>
<dbReference type="Proteomes" id="UP000247515">
    <property type="component" value="Unassembled WGS sequence"/>
</dbReference>
<name>A0A1A5XI83_9BURK</name>
<dbReference type="Gene3D" id="1.10.4160.10">
    <property type="entry name" value="Hydantoin permease"/>
    <property type="match status" value="1"/>
</dbReference>
<proteinExistence type="inferred from homology"/>
<evidence type="ECO:0000256" key="2">
    <source>
        <dbReference type="ARBA" id="ARBA00008974"/>
    </source>
</evidence>
<evidence type="ECO:0000313" key="12">
    <source>
        <dbReference type="Proteomes" id="UP000247515"/>
    </source>
</evidence>
<dbReference type="Proteomes" id="UP000183529">
    <property type="component" value="Unassembled WGS sequence"/>
</dbReference>
<comment type="similarity">
    <text evidence="2 7">Belongs to the purine-cytosine permease (2.A.39) family.</text>
</comment>
<keyword evidence="6 7" id="KW-0472">Membrane</keyword>
<dbReference type="PANTHER" id="PTHR31806:SF1">
    <property type="entry name" value="PURINE-CYTOSINE PERMEASE FCY2-RELATED"/>
    <property type="match status" value="1"/>
</dbReference>
<protein>
    <submittedName>
        <fullName evidence="9">NCS1 family nucleobase:cation symporter-1</fullName>
    </submittedName>
    <submittedName>
        <fullName evidence="10">Nucleobase:cation symporter-1, NCS1 family</fullName>
    </submittedName>
</protein>
<accession>A0A1A5XI83</accession>
<feature type="transmembrane region" description="Helical" evidence="8">
    <location>
        <begin position="321"/>
        <end position="341"/>
    </location>
</feature>
<reference evidence="9 12" key="2">
    <citation type="submission" date="2018-05" db="EMBL/GenBank/DDBJ databases">
        <title>Genomic Encyclopedia of Type Strains, Phase IV (KMG-V): Genome sequencing to study the core and pangenomes of soil and plant-associated prokaryotes.</title>
        <authorList>
            <person name="Whitman W."/>
        </authorList>
    </citation>
    <scope>NUCLEOTIDE SEQUENCE [LARGE SCALE GENOMIC DNA]</scope>
    <source>
        <strain evidence="9 12">SIr-6563</strain>
    </source>
</reference>
<dbReference type="RefSeq" id="WP_065058632.1">
    <property type="nucleotide sequence ID" value="NZ_CADFGN010000001.1"/>
</dbReference>
<evidence type="ECO:0000256" key="6">
    <source>
        <dbReference type="ARBA" id="ARBA00023136"/>
    </source>
</evidence>
<dbReference type="GO" id="GO:0022857">
    <property type="term" value="F:transmembrane transporter activity"/>
    <property type="evidence" value="ECO:0007669"/>
    <property type="project" value="InterPro"/>
</dbReference>
<organism evidence="10 11">
    <name type="scientific">Paraburkholderia tropica</name>
    <dbReference type="NCBI Taxonomy" id="92647"/>
    <lineage>
        <taxon>Bacteria</taxon>
        <taxon>Pseudomonadati</taxon>
        <taxon>Pseudomonadota</taxon>
        <taxon>Betaproteobacteria</taxon>
        <taxon>Burkholderiales</taxon>
        <taxon>Burkholderiaceae</taxon>
        <taxon>Paraburkholderia</taxon>
    </lineage>
</organism>
<feature type="transmembrane region" description="Helical" evidence="8">
    <location>
        <begin position="142"/>
        <end position="160"/>
    </location>
</feature>
<comment type="subcellular location">
    <subcellularLocation>
        <location evidence="1">Membrane</location>
        <topology evidence="1">Multi-pass membrane protein</topology>
    </subcellularLocation>
</comment>
<feature type="transmembrane region" description="Helical" evidence="8">
    <location>
        <begin position="396"/>
        <end position="416"/>
    </location>
</feature>
<dbReference type="CDD" id="cd11484">
    <property type="entry name" value="SLC-NCS1sbd_CobB-like"/>
    <property type="match status" value="1"/>
</dbReference>
<feature type="transmembrane region" description="Helical" evidence="8">
    <location>
        <begin position="58"/>
        <end position="78"/>
    </location>
</feature>
<evidence type="ECO:0000256" key="4">
    <source>
        <dbReference type="ARBA" id="ARBA00022692"/>
    </source>
</evidence>
<evidence type="ECO:0000256" key="1">
    <source>
        <dbReference type="ARBA" id="ARBA00004141"/>
    </source>
</evidence>
<feature type="transmembrane region" description="Helical" evidence="8">
    <location>
        <begin position="31"/>
        <end position="52"/>
    </location>
</feature>
<dbReference type="OrthoDB" id="9809167at2"/>
<evidence type="ECO:0000256" key="5">
    <source>
        <dbReference type="ARBA" id="ARBA00022989"/>
    </source>
</evidence>
<dbReference type="InterPro" id="IPR026030">
    <property type="entry name" value="Pur-cyt_permease_Fcy2/21/22"/>
</dbReference>
<dbReference type="AlphaFoldDB" id="A0A1A5XI83"/>
<reference evidence="10 11" key="1">
    <citation type="submission" date="2016-10" db="EMBL/GenBank/DDBJ databases">
        <authorList>
            <person name="Varghese N."/>
            <person name="Submissions S."/>
        </authorList>
    </citation>
    <scope>NUCLEOTIDE SEQUENCE [LARGE SCALE GENOMIC DNA]</scope>
    <source>
        <strain evidence="10 11">LMG 22274</strain>
    </source>
</reference>
<evidence type="ECO:0000256" key="7">
    <source>
        <dbReference type="PIRNR" id="PIRNR002744"/>
    </source>
</evidence>
<feature type="transmembrane region" description="Helical" evidence="8">
    <location>
        <begin position="353"/>
        <end position="375"/>
    </location>
</feature>
<dbReference type="InterPro" id="IPR001248">
    <property type="entry name" value="Pur-cyt_permease"/>
</dbReference>
<evidence type="ECO:0000313" key="9">
    <source>
        <dbReference type="EMBL" id="PXX10868.1"/>
    </source>
</evidence>
<feature type="transmembrane region" description="Helical" evidence="8">
    <location>
        <begin position="200"/>
        <end position="221"/>
    </location>
</feature>
<feature type="transmembrane region" description="Helical" evidence="8">
    <location>
        <begin position="98"/>
        <end position="122"/>
    </location>
</feature>
<evidence type="ECO:0000256" key="3">
    <source>
        <dbReference type="ARBA" id="ARBA00022448"/>
    </source>
</evidence>
<dbReference type="PIRSF" id="PIRSF002744">
    <property type="entry name" value="Pur-cyt_permease"/>
    <property type="match status" value="1"/>
</dbReference>
<keyword evidence="3 7" id="KW-0813">Transport</keyword>
<dbReference type="EMBL" id="QJJV01000020">
    <property type="protein sequence ID" value="PXX10868.1"/>
    <property type="molecule type" value="Genomic_DNA"/>
</dbReference>
<dbReference type="GeneID" id="61306325"/>
<evidence type="ECO:0000313" key="10">
    <source>
        <dbReference type="EMBL" id="SEK12762.1"/>
    </source>
</evidence>
<keyword evidence="12" id="KW-1185">Reference proteome</keyword>
<keyword evidence="5 8" id="KW-1133">Transmembrane helix</keyword>
<sequence>MSQSDTVARLEQSTIQPIPDAERHGRASDLFTIWFGSNIMLLTIVTGALAVTVFKQPFWWGVLGIVIGTLVGAVFMALHSAQGPQLGVPQMVQTRGQFGSLGSLLVVGLVVVMYLGFFASNLVLGGQALHSLTTHVSVNDGVLVVGALSLVATIFGYNLIHAYTRLMTWCSGAVLLLAFIWIVGVHGLPADFFARNTANATGFLGTISIAALWQIAYAPYVSDYSRYMPRATGARVAFWSSYWGCSLGSIFPMVLGAMVGLMVADGDVVNGLTTLTHGISGLVVIVLSVGIAATNAMNLYCGALSSMTIVQTLFPSWSGQARARAVTAVILFAISLAIALFGQSNFLAEYTNFILLLLYVLVPWTAVNLIDYYLVCHGDYHIDSFFRQDGGIYGRFNGVAIFAYLFGIAVQLPFVATDLYTGPIAKRLGGADISWIVGLILTSVVYYAGCKRFSRAGAAQNQTDVAVGI</sequence>
<evidence type="ECO:0000256" key="8">
    <source>
        <dbReference type="SAM" id="Phobius"/>
    </source>
</evidence>
<feature type="transmembrane region" description="Helical" evidence="8">
    <location>
        <begin position="275"/>
        <end position="300"/>
    </location>
</feature>
<dbReference type="EMBL" id="FNZM01000022">
    <property type="protein sequence ID" value="SEK12762.1"/>
    <property type="molecule type" value="Genomic_DNA"/>
</dbReference>
<dbReference type="GO" id="GO:0005886">
    <property type="term" value="C:plasma membrane"/>
    <property type="evidence" value="ECO:0007669"/>
    <property type="project" value="TreeGrafter"/>
</dbReference>
<keyword evidence="4 8" id="KW-0812">Transmembrane</keyword>
<evidence type="ECO:0000313" key="11">
    <source>
        <dbReference type="Proteomes" id="UP000183529"/>
    </source>
</evidence>
<feature type="transmembrane region" description="Helical" evidence="8">
    <location>
        <begin position="428"/>
        <end position="448"/>
    </location>
</feature>
<gene>
    <name evidence="9" type="ORF">C7400_120137</name>
    <name evidence="10" type="ORF">SAMN05216550_122123</name>
</gene>
<comment type="caution">
    <text evidence="10">The sequence shown here is derived from an EMBL/GenBank/DDBJ whole genome shotgun (WGS) entry which is preliminary data.</text>
</comment>
<dbReference type="Pfam" id="PF02133">
    <property type="entry name" value="Transp_cyt_pur"/>
    <property type="match status" value="1"/>
</dbReference>